<dbReference type="GO" id="GO:0005829">
    <property type="term" value="C:cytosol"/>
    <property type="evidence" value="ECO:0007669"/>
    <property type="project" value="TreeGrafter"/>
</dbReference>
<evidence type="ECO:0000256" key="3">
    <source>
        <dbReference type="ARBA" id="ARBA00038050"/>
    </source>
</evidence>
<dbReference type="Pfam" id="PF01981">
    <property type="entry name" value="PTH2"/>
    <property type="match status" value="1"/>
</dbReference>
<accession>A0A061APY0</accession>
<dbReference type="FunFam" id="3.40.1490.10:FF:000001">
    <property type="entry name" value="Peptidyl-tRNA hydrolase 2"/>
    <property type="match status" value="1"/>
</dbReference>
<dbReference type="GO" id="GO:0004045">
    <property type="term" value="F:peptidyl-tRNA hydrolase activity"/>
    <property type="evidence" value="ECO:0007669"/>
    <property type="project" value="UniProtKB-EC"/>
</dbReference>
<dbReference type="Gene3D" id="3.40.1490.10">
    <property type="entry name" value="Bit1"/>
    <property type="match status" value="1"/>
</dbReference>
<dbReference type="InterPro" id="IPR002833">
    <property type="entry name" value="PTH2"/>
</dbReference>
<keyword evidence="6" id="KW-1133">Transmembrane helix</keyword>
<keyword evidence="6" id="KW-0812">Transmembrane</keyword>
<evidence type="ECO:0000313" key="7">
    <source>
        <dbReference type="EMBL" id="CDR36782.1"/>
    </source>
</evidence>
<evidence type="ECO:0000256" key="6">
    <source>
        <dbReference type="SAM" id="Phobius"/>
    </source>
</evidence>
<keyword evidence="2" id="KW-0378">Hydrolase</keyword>
<evidence type="ECO:0000256" key="2">
    <source>
        <dbReference type="ARBA" id="ARBA00022801"/>
    </source>
</evidence>
<evidence type="ECO:0000256" key="1">
    <source>
        <dbReference type="ARBA" id="ARBA00013260"/>
    </source>
</evidence>
<evidence type="ECO:0000256" key="4">
    <source>
        <dbReference type="ARBA" id="ARBA00048707"/>
    </source>
</evidence>
<feature type="transmembrane region" description="Helical" evidence="6">
    <location>
        <begin position="6"/>
        <end position="24"/>
    </location>
</feature>
<keyword evidence="6" id="KW-0472">Membrane</keyword>
<protein>
    <recommendedName>
        <fullName evidence="1">peptidyl-tRNA hydrolase</fullName>
        <ecNumber evidence="1">3.1.1.29</ecNumber>
    </recommendedName>
</protein>
<gene>
    <name evidence="7" type="ORF">RHTO0S_02e06766g</name>
</gene>
<dbReference type="InterPro" id="IPR023476">
    <property type="entry name" value="Pep_tRNA_hydro_II_dom_sf"/>
</dbReference>
<organism evidence="7">
    <name type="scientific">Rhodotorula toruloides</name>
    <name type="common">Yeast</name>
    <name type="synonym">Rhodosporidium toruloides</name>
    <dbReference type="NCBI Taxonomy" id="5286"/>
    <lineage>
        <taxon>Eukaryota</taxon>
        <taxon>Fungi</taxon>
        <taxon>Dikarya</taxon>
        <taxon>Basidiomycota</taxon>
        <taxon>Pucciniomycotina</taxon>
        <taxon>Microbotryomycetes</taxon>
        <taxon>Sporidiobolales</taxon>
        <taxon>Sporidiobolaceae</taxon>
        <taxon>Rhodotorula</taxon>
    </lineage>
</organism>
<dbReference type="PANTHER" id="PTHR12649:SF11">
    <property type="entry name" value="PEPTIDYL-TRNA HYDROLASE 2, MITOCHONDRIAL"/>
    <property type="match status" value="1"/>
</dbReference>
<dbReference type="EMBL" id="LK052937">
    <property type="protein sequence ID" value="CDR36782.1"/>
    <property type="molecule type" value="Genomic_DNA"/>
</dbReference>
<feature type="region of interest" description="Disordered" evidence="5">
    <location>
        <begin position="35"/>
        <end position="59"/>
    </location>
</feature>
<feature type="compositionally biased region" description="Acidic residues" evidence="5">
    <location>
        <begin position="43"/>
        <end position="58"/>
    </location>
</feature>
<dbReference type="AlphaFoldDB" id="A0A061APY0"/>
<dbReference type="NCBIfam" id="NF003314">
    <property type="entry name" value="PRK04322.1"/>
    <property type="match status" value="1"/>
</dbReference>
<dbReference type="CDD" id="cd02430">
    <property type="entry name" value="PTH2"/>
    <property type="match status" value="1"/>
</dbReference>
<dbReference type="SUPFAM" id="SSF102462">
    <property type="entry name" value="Peptidyl-tRNA hydrolase II"/>
    <property type="match status" value="1"/>
</dbReference>
<dbReference type="PANTHER" id="PTHR12649">
    <property type="entry name" value="PEPTIDYL-TRNA HYDROLASE 2"/>
    <property type="match status" value="1"/>
</dbReference>
<comment type="similarity">
    <text evidence="3">Belongs to the PTH2 family.</text>
</comment>
<proteinExistence type="inferred from homology"/>
<comment type="catalytic activity">
    <reaction evidence="4">
        <text>an N-acyl-L-alpha-aminoacyl-tRNA + H2O = an N-acyl-L-amino acid + a tRNA + H(+)</text>
        <dbReference type="Rhea" id="RHEA:54448"/>
        <dbReference type="Rhea" id="RHEA-COMP:10123"/>
        <dbReference type="Rhea" id="RHEA-COMP:13883"/>
        <dbReference type="ChEBI" id="CHEBI:15377"/>
        <dbReference type="ChEBI" id="CHEBI:15378"/>
        <dbReference type="ChEBI" id="CHEBI:59874"/>
        <dbReference type="ChEBI" id="CHEBI:78442"/>
        <dbReference type="ChEBI" id="CHEBI:138191"/>
        <dbReference type="EC" id="3.1.1.29"/>
    </reaction>
</comment>
<name>A0A061APY0_RHOTO</name>
<dbReference type="OrthoDB" id="1733656at2759"/>
<sequence>MTASSVWGTAAAVGLASGLVGYYIGLGSTLGYTRGGTSSAKDDDGDSEYETESEEGDADELKAVKAQGDEPCKLVLVVRSDLNMTRGKIAAQCGHATLACYKTLMRSNPKLVQHWERTGQAKIAVKCESEEELEILQASAKSLGVCARSIQDAGRTQVDPGTTTVLGIGPAPVRVVNQVTGHLKLL</sequence>
<evidence type="ECO:0000256" key="5">
    <source>
        <dbReference type="SAM" id="MobiDB-lite"/>
    </source>
</evidence>
<reference evidence="7" key="1">
    <citation type="journal article" date="2014" name="Genome Announc.">
        <title>Draft genome sequence of Rhodosporidium toruloides CECT1137, an oleaginous yeast of biotechnological interest.</title>
        <authorList>
            <person name="Morin N."/>
            <person name="Calcas X."/>
            <person name="Devillers H."/>
            <person name="Durrens P."/>
            <person name="Sherman D.J."/>
            <person name="Nicaud J.-M."/>
            <person name="Neuveglise C."/>
        </authorList>
    </citation>
    <scope>NUCLEOTIDE SEQUENCE</scope>
    <source>
        <strain evidence="7">CECT1137</strain>
    </source>
</reference>
<dbReference type="NCBIfam" id="TIGR00283">
    <property type="entry name" value="arch_pth2"/>
    <property type="match status" value="1"/>
</dbReference>
<dbReference type="EC" id="3.1.1.29" evidence="1"/>